<name>A0AAD3RPW3_CRYJA</name>
<dbReference type="InterPro" id="IPR004843">
    <property type="entry name" value="Calcineurin-like_PHP"/>
</dbReference>
<dbReference type="Proteomes" id="UP001234787">
    <property type="component" value="Unassembled WGS sequence"/>
</dbReference>
<dbReference type="InterPro" id="IPR029052">
    <property type="entry name" value="Metallo-depent_PP-like"/>
</dbReference>
<dbReference type="EMBL" id="BSEH01000713">
    <property type="protein sequence ID" value="GLJ59152.1"/>
    <property type="molecule type" value="Genomic_DNA"/>
</dbReference>
<keyword evidence="1" id="KW-0325">Glycoprotein</keyword>
<dbReference type="PANTHER" id="PTHR45778:SF7">
    <property type="entry name" value="PURPLE ACID PHOSPHATASE"/>
    <property type="match status" value="1"/>
</dbReference>
<evidence type="ECO:0008006" key="6">
    <source>
        <dbReference type="Google" id="ProtNLM"/>
    </source>
</evidence>
<dbReference type="Gene3D" id="3.60.21.10">
    <property type="match status" value="1"/>
</dbReference>
<keyword evidence="5" id="KW-1185">Reference proteome</keyword>
<comment type="caution">
    <text evidence="4">The sequence shown here is derived from an EMBL/GenBank/DDBJ whole genome shotgun (WGS) entry which is preliminary data.</text>
</comment>
<feature type="domain" description="Calcineurin-like phosphoesterase" evidence="2">
    <location>
        <begin position="60"/>
        <end position="264"/>
    </location>
</feature>
<evidence type="ECO:0000313" key="5">
    <source>
        <dbReference type="Proteomes" id="UP001234787"/>
    </source>
</evidence>
<evidence type="ECO:0000313" key="4">
    <source>
        <dbReference type="EMBL" id="GLJ59152.1"/>
    </source>
</evidence>
<dbReference type="SUPFAM" id="SSF56300">
    <property type="entry name" value="Metallo-dependent phosphatases"/>
    <property type="match status" value="1"/>
</dbReference>
<reference evidence="4" key="1">
    <citation type="submission" date="2022-12" db="EMBL/GenBank/DDBJ databases">
        <title>Chromosome-Level Genome Assembly of Japanese Cedar (Cryptomeriajaponica D. Don).</title>
        <authorList>
            <person name="Fujino T."/>
            <person name="Yamaguchi K."/>
            <person name="Yokoyama T."/>
            <person name="Hamanaka T."/>
            <person name="Harazono Y."/>
            <person name="Kamada H."/>
            <person name="Kobayashi W."/>
            <person name="Ujino-Ihara T."/>
            <person name="Uchiyama K."/>
            <person name="Matsumoto A."/>
            <person name="Izuno A."/>
            <person name="Tsumura Y."/>
            <person name="Toyoda A."/>
            <person name="Shigenobu S."/>
            <person name="Moriguchi Y."/>
            <person name="Ueno S."/>
            <person name="Kasahara M."/>
        </authorList>
    </citation>
    <scope>NUCLEOTIDE SEQUENCE</scope>
</reference>
<proteinExistence type="predicted"/>
<sequence length="358" mass="41033">MFHQFIIFQVGSNEGGWSSIRSFVSPDKELDETIAFVFGDMGTSLPYKTFRWTQAESELTIKWLLRDLEELRDKPAFLSHIGDLSYARGYAWSWDSFFSQIEPLASKFPYHVCIGNHEYDWPQQPWKPSWASSVYGTDGGGECGVPYSLKFHMPGNSSFPTGNSSPATRNLYYSFDVGVVHFVYISTETNFLQGSDQYAFIEHDLRQVDRIKTPFVVVQGHRPMYTTSSRIGDAPIREKMQEHLEPLFVEFGVNLVLWGHVHSYERFCPLKNSSCGNMDIGANLPIHVVVGMGGNEVQPQWQPRPDHPADPIYPQPIGSIYRSEEFGYTRMHATRSKLSVSYYIEAHQYRFCSLLFNK</sequence>
<organism evidence="4 5">
    <name type="scientific">Cryptomeria japonica</name>
    <name type="common">Japanese cedar</name>
    <name type="synonym">Cupressus japonica</name>
    <dbReference type="NCBI Taxonomy" id="3369"/>
    <lineage>
        <taxon>Eukaryota</taxon>
        <taxon>Viridiplantae</taxon>
        <taxon>Streptophyta</taxon>
        <taxon>Embryophyta</taxon>
        <taxon>Tracheophyta</taxon>
        <taxon>Spermatophyta</taxon>
        <taxon>Pinopsida</taxon>
        <taxon>Pinidae</taxon>
        <taxon>Conifers II</taxon>
        <taxon>Cupressales</taxon>
        <taxon>Cupressaceae</taxon>
        <taxon>Cryptomeria</taxon>
    </lineage>
</organism>
<dbReference type="PANTHER" id="PTHR45778">
    <property type="entry name" value="PURPLE ACID PHOSPHATASE-RELATED"/>
    <property type="match status" value="1"/>
</dbReference>
<dbReference type="CDD" id="cd00839">
    <property type="entry name" value="MPP_PAPs"/>
    <property type="match status" value="1"/>
</dbReference>
<protein>
    <recommendedName>
        <fullName evidence="6">Acid phosphatase</fullName>
    </recommendedName>
</protein>
<dbReference type="Pfam" id="PF14008">
    <property type="entry name" value="Metallophos_C"/>
    <property type="match status" value="1"/>
</dbReference>
<dbReference type="Pfam" id="PF00149">
    <property type="entry name" value="Metallophos"/>
    <property type="match status" value="1"/>
</dbReference>
<evidence type="ECO:0000259" key="2">
    <source>
        <dbReference type="Pfam" id="PF00149"/>
    </source>
</evidence>
<dbReference type="InterPro" id="IPR025733">
    <property type="entry name" value="PAPs_C"/>
</dbReference>
<evidence type="ECO:0000256" key="1">
    <source>
        <dbReference type="ARBA" id="ARBA00023180"/>
    </source>
</evidence>
<dbReference type="InterPro" id="IPR041792">
    <property type="entry name" value="MPP_PAP"/>
</dbReference>
<dbReference type="GO" id="GO:0016787">
    <property type="term" value="F:hydrolase activity"/>
    <property type="evidence" value="ECO:0007669"/>
    <property type="project" value="InterPro"/>
</dbReference>
<feature type="domain" description="Purple acid phosphatase C-terminal" evidence="3">
    <location>
        <begin position="285"/>
        <end position="343"/>
    </location>
</feature>
<dbReference type="AlphaFoldDB" id="A0AAD3RPW3"/>
<accession>A0AAD3RPW3</accession>
<evidence type="ECO:0000259" key="3">
    <source>
        <dbReference type="Pfam" id="PF14008"/>
    </source>
</evidence>
<gene>
    <name evidence="4" type="ORF">SUGI_1494550</name>
</gene>